<dbReference type="AlphaFoldDB" id="A0AAV2JNV0"/>
<sequence>MLGCLVRGWTWCVAIDKAKAFDKAKSALADAALLAHPDPDAPIALTTDASDLAVGAVVEQQVYGAWQPLAFFRRSRRERLWGARSSCVTFQQGGRAQWSPRVGGATFLFLCTPSLTRGCEHRLSWQLCALHSWMIVGWIVCRGFYLDESSAELVFGQPLRVPVEFMVESASPGPGQAIDPFSSGDVLAPAPVHHYIPHTFVPSALQSVDFVFVRRDAHRSPFQPPYDGLFRVLEGFKGFCFGFGRV</sequence>
<proteinExistence type="predicted"/>
<dbReference type="Pfam" id="PF17919">
    <property type="entry name" value="RT_RNaseH_2"/>
    <property type="match status" value="1"/>
</dbReference>
<dbReference type="SUPFAM" id="SSF56672">
    <property type="entry name" value="DNA/RNA polymerases"/>
    <property type="match status" value="1"/>
</dbReference>
<dbReference type="EMBL" id="OZ035835">
    <property type="protein sequence ID" value="CAL1578275.1"/>
    <property type="molecule type" value="Genomic_DNA"/>
</dbReference>
<feature type="domain" description="Reverse transcriptase/retrotransposon-derived protein RNase H-like" evidence="1">
    <location>
        <begin position="17"/>
        <end position="75"/>
    </location>
</feature>
<gene>
    <name evidence="2" type="ORF">KC01_LOCUS9445</name>
</gene>
<evidence type="ECO:0000313" key="3">
    <source>
        <dbReference type="Proteomes" id="UP001497482"/>
    </source>
</evidence>
<evidence type="ECO:0000313" key="2">
    <source>
        <dbReference type="EMBL" id="CAL1578275.1"/>
    </source>
</evidence>
<accession>A0AAV2JNV0</accession>
<protein>
    <recommendedName>
        <fullName evidence="1">Reverse transcriptase/retrotransposon-derived protein RNase H-like domain-containing protein</fullName>
    </recommendedName>
</protein>
<reference evidence="2 3" key="1">
    <citation type="submission" date="2024-04" db="EMBL/GenBank/DDBJ databases">
        <authorList>
            <person name="Waldvogel A.-M."/>
            <person name="Schoenle A."/>
        </authorList>
    </citation>
    <scope>NUCLEOTIDE SEQUENCE [LARGE SCALE GENOMIC DNA]</scope>
</reference>
<dbReference type="Proteomes" id="UP001497482">
    <property type="component" value="Chromosome 13"/>
</dbReference>
<keyword evidence="3" id="KW-1185">Reference proteome</keyword>
<evidence type="ECO:0000259" key="1">
    <source>
        <dbReference type="Pfam" id="PF17919"/>
    </source>
</evidence>
<name>A0AAV2JNV0_KNICA</name>
<organism evidence="2 3">
    <name type="scientific">Knipowitschia caucasica</name>
    <name type="common">Caucasian dwarf goby</name>
    <name type="synonym">Pomatoschistus caucasicus</name>
    <dbReference type="NCBI Taxonomy" id="637954"/>
    <lineage>
        <taxon>Eukaryota</taxon>
        <taxon>Metazoa</taxon>
        <taxon>Chordata</taxon>
        <taxon>Craniata</taxon>
        <taxon>Vertebrata</taxon>
        <taxon>Euteleostomi</taxon>
        <taxon>Actinopterygii</taxon>
        <taxon>Neopterygii</taxon>
        <taxon>Teleostei</taxon>
        <taxon>Neoteleostei</taxon>
        <taxon>Acanthomorphata</taxon>
        <taxon>Gobiaria</taxon>
        <taxon>Gobiiformes</taxon>
        <taxon>Gobioidei</taxon>
        <taxon>Gobiidae</taxon>
        <taxon>Gobiinae</taxon>
        <taxon>Knipowitschia</taxon>
    </lineage>
</organism>
<dbReference type="InterPro" id="IPR041577">
    <property type="entry name" value="RT_RNaseH_2"/>
</dbReference>
<dbReference type="InterPro" id="IPR043502">
    <property type="entry name" value="DNA/RNA_pol_sf"/>
</dbReference>